<proteinExistence type="predicted"/>
<gene>
    <name evidence="8" type="ORF">DES47_10174</name>
</gene>
<dbReference type="Pfam" id="PF01292">
    <property type="entry name" value="Ni_hydr_CYTB"/>
    <property type="match status" value="1"/>
</dbReference>
<dbReference type="GO" id="GO:0022904">
    <property type="term" value="P:respiratory electron transport chain"/>
    <property type="evidence" value="ECO:0007669"/>
    <property type="project" value="InterPro"/>
</dbReference>
<evidence type="ECO:0000313" key="9">
    <source>
        <dbReference type="Proteomes" id="UP000295361"/>
    </source>
</evidence>
<feature type="transmembrane region" description="Helical" evidence="6">
    <location>
        <begin position="149"/>
        <end position="168"/>
    </location>
</feature>
<keyword evidence="9" id="KW-1185">Reference proteome</keyword>
<evidence type="ECO:0000256" key="6">
    <source>
        <dbReference type="SAM" id="Phobius"/>
    </source>
</evidence>
<feature type="domain" description="Cytochrome b561 bacterial/Ni-hydrogenase" evidence="7">
    <location>
        <begin position="17"/>
        <end position="177"/>
    </location>
</feature>
<dbReference type="AlphaFoldDB" id="A0A4V3CTS8"/>
<comment type="caution">
    <text evidence="8">The sequence shown here is derived from an EMBL/GenBank/DDBJ whole genome shotgun (WGS) entry which is preliminary data.</text>
</comment>
<evidence type="ECO:0000256" key="2">
    <source>
        <dbReference type="ARBA" id="ARBA00022475"/>
    </source>
</evidence>
<dbReference type="OrthoDB" id="196472at2"/>
<comment type="subcellular location">
    <subcellularLocation>
        <location evidence="1">Cell membrane</location>
        <topology evidence="1">Multi-pass membrane protein</topology>
    </subcellularLocation>
</comment>
<dbReference type="Proteomes" id="UP000295361">
    <property type="component" value="Unassembled WGS sequence"/>
</dbReference>
<dbReference type="PANTHER" id="PTHR30485:SF2">
    <property type="entry name" value="BLL0597 PROTEIN"/>
    <property type="match status" value="1"/>
</dbReference>
<evidence type="ECO:0000259" key="7">
    <source>
        <dbReference type="Pfam" id="PF01292"/>
    </source>
</evidence>
<feature type="transmembrane region" description="Helical" evidence="6">
    <location>
        <begin position="45"/>
        <end position="65"/>
    </location>
</feature>
<dbReference type="GO" id="GO:0020037">
    <property type="term" value="F:heme binding"/>
    <property type="evidence" value="ECO:0007669"/>
    <property type="project" value="TreeGrafter"/>
</dbReference>
<dbReference type="InterPro" id="IPR011577">
    <property type="entry name" value="Cyt_b561_bac/Ni-Hgenase"/>
</dbReference>
<sequence>MNATSAFPAEARKVLIWDAPVRVFHWLMVLSFAGAYLTAESERWRLVHVSLGYTLAGLVLFRLVWGLMGTRYARFAGFVRGPQAVARYLGSLLRGRPEHHLGHNPAGALAIVGLLGLALAVTASGWAIYAEVGPEWLEEVHELAANAMLALVGLHVAAVVLSSVLHGENLIGAMVSGRKPGLPQDAIRSAWRSVAALMLVAVLGFWWLQWQGAPAGGLADRPAASARSGHDEDHDD</sequence>
<name>A0A4V3CTS8_9BURK</name>
<dbReference type="GO" id="GO:0005886">
    <property type="term" value="C:plasma membrane"/>
    <property type="evidence" value="ECO:0007669"/>
    <property type="project" value="UniProtKB-SubCell"/>
</dbReference>
<keyword evidence="4 6" id="KW-1133">Transmembrane helix</keyword>
<keyword evidence="2" id="KW-1003">Cell membrane</keyword>
<feature type="transmembrane region" description="Helical" evidence="6">
    <location>
        <begin position="106"/>
        <end position="129"/>
    </location>
</feature>
<keyword evidence="5 6" id="KW-0472">Membrane</keyword>
<dbReference type="RefSeq" id="WP_133698696.1">
    <property type="nucleotide sequence ID" value="NZ_SNXS01000001.1"/>
</dbReference>
<dbReference type="GO" id="GO:0009055">
    <property type="term" value="F:electron transfer activity"/>
    <property type="evidence" value="ECO:0007669"/>
    <property type="project" value="InterPro"/>
</dbReference>
<feature type="transmembrane region" description="Helical" evidence="6">
    <location>
        <begin position="189"/>
        <end position="208"/>
    </location>
</feature>
<organism evidence="8 9">
    <name type="scientific">Roseateles toxinivorans</name>
    <dbReference type="NCBI Taxonomy" id="270368"/>
    <lineage>
        <taxon>Bacteria</taxon>
        <taxon>Pseudomonadati</taxon>
        <taxon>Pseudomonadota</taxon>
        <taxon>Betaproteobacteria</taxon>
        <taxon>Burkholderiales</taxon>
        <taxon>Sphaerotilaceae</taxon>
        <taxon>Roseateles</taxon>
    </lineage>
</organism>
<evidence type="ECO:0000256" key="4">
    <source>
        <dbReference type="ARBA" id="ARBA00022989"/>
    </source>
</evidence>
<reference evidence="8 9" key="1">
    <citation type="submission" date="2019-03" db="EMBL/GenBank/DDBJ databases">
        <title>Genomic Encyclopedia of Type Strains, Phase IV (KMG-IV): sequencing the most valuable type-strain genomes for metagenomic binning, comparative biology and taxonomic classification.</title>
        <authorList>
            <person name="Goeker M."/>
        </authorList>
    </citation>
    <scope>NUCLEOTIDE SEQUENCE [LARGE SCALE GENOMIC DNA]</scope>
    <source>
        <strain evidence="8 9">DSM 16998</strain>
    </source>
</reference>
<dbReference type="Gene3D" id="1.20.950.20">
    <property type="entry name" value="Transmembrane di-heme cytochromes, Chain C"/>
    <property type="match status" value="1"/>
</dbReference>
<dbReference type="SUPFAM" id="SSF81342">
    <property type="entry name" value="Transmembrane di-heme cytochromes"/>
    <property type="match status" value="1"/>
</dbReference>
<dbReference type="FunCoup" id="A0A4V3CTS8">
    <property type="interactions" value="202"/>
</dbReference>
<dbReference type="InterPro" id="IPR016174">
    <property type="entry name" value="Di-haem_cyt_TM"/>
</dbReference>
<dbReference type="InterPro" id="IPR051542">
    <property type="entry name" value="Hydrogenase_cytochrome"/>
</dbReference>
<keyword evidence="3 6" id="KW-0812">Transmembrane</keyword>
<evidence type="ECO:0000256" key="3">
    <source>
        <dbReference type="ARBA" id="ARBA00022692"/>
    </source>
</evidence>
<evidence type="ECO:0000313" key="8">
    <source>
        <dbReference type="EMBL" id="TDP74028.1"/>
    </source>
</evidence>
<dbReference type="EMBL" id="SNXS01000001">
    <property type="protein sequence ID" value="TDP74028.1"/>
    <property type="molecule type" value="Genomic_DNA"/>
</dbReference>
<protein>
    <submittedName>
        <fullName evidence="8">Cytochrome b</fullName>
    </submittedName>
</protein>
<accession>A0A4V3CTS8</accession>
<dbReference type="PANTHER" id="PTHR30485">
    <property type="entry name" value="NI/FE-HYDROGENASE 1 B-TYPE CYTOCHROME SUBUNIT"/>
    <property type="match status" value="1"/>
</dbReference>
<dbReference type="InParanoid" id="A0A4V3CTS8"/>
<feature type="transmembrane region" description="Helical" evidence="6">
    <location>
        <begin position="21"/>
        <end position="39"/>
    </location>
</feature>
<evidence type="ECO:0000256" key="1">
    <source>
        <dbReference type="ARBA" id="ARBA00004651"/>
    </source>
</evidence>
<evidence type="ECO:0000256" key="5">
    <source>
        <dbReference type="ARBA" id="ARBA00023136"/>
    </source>
</evidence>